<reference evidence="2 3" key="1">
    <citation type="submission" date="2016-04" db="EMBL/GenBank/DDBJ databases">
        <title>ATOL: Assembling a taxonomically balanced genome-scale reconstruction of the evolutionary history of the Enterobacteriaceae.</title>
        <authorList>
            <person name="Plunkett G.III."/>
            <person name="Neeno-Eckwall E.C."/>
            <person name="Glasner J.D."/>
            <person name="Perna N.T."/>
        </authorList>
    </citation>
    <scope>NUCLEOTIDE SEQUENCE [LARGE SCALE GENOMIC DNA]</scope>
    <source>
        <strain evidence="2 3">ATCC 35613</strain>
    </source>
</reference>
<evidence type="ECO:0000259" key="1">
    <source>
        <dbReference type="Pfam" id="PF00419"/>
    </source>
</evidence>
<dbReference type="EMBL" id="LXEW01000037">
    <property type="protein sequence ID" value="OAT50390.1"/>
    <property type="molecule type" value="Genomic_DNA"/>
</dbReference>
<keyword evidence="3" id="KW-1185">Reference proteome</keyword>
<accession>A0A1B7JR74</accession>
<evidence type="ECO:0000313" key="3">
    <source>
        <dbReference type="Proteomes" id="UP000078224"/>
    </source>
</evidence>
<comment type="caution">
    <text evidence="2">The sequence shown here is derived from an EMBL/GenBank/DDBJ whole genome shotgun (WGS) entry which is preliminary data.</text>
</comment>
<feature type="domain" description="Fimbrial-type adhesion" evidence="1">
    <location>
        <begin position="33"/>
        <end position="163"/>
    </location>
</feature>
<dbReference type="OrthoDB" id="6564832at2"/>
<sequence>MMSIRTLTRVFGLLLAFNISNVFGFSGFLYVDVKGEVLAKPCSINNGQAIEIDFGDVMTTRVQDEFYKEPINYTVSCKDGVQPKLNIFIDGISSAFDQRLLKTSVDNLAVLFKADTSDFPLRNKRSFNFASPIKLDAVLVKKSGTDLPAKSFTATATIKVEYQ</sequence>
<evidence type="ECO:0000313" key="2">
    <source>
        <dbReference type="EMBL" id="OAT50390.1"/>
    </source>
</evidence>
<dbReference type="RefSeq" id="WP_068437350.1">
    <property type="nucleotide sequence ID" value="NZ_LXEW01000037.1"/>
</dbReference>
<dbReference type="InterPro" id="IPR036937">
    <property type="entry name" value="Adhesion_dom_fimbrial_sf"/>
</dbReference>
<protein>
    <submittedName>
        <fullName evidence="2">MrfF family protein</fullName>
    </submittedName>
</protein>
<proteinExistence type="predicted"/>
<dbReference type="InterPro" id="IPR000259">
    <property type="entry name" value="Adhesion_dom_fimbrial"/>
</dbReference>
<dbReference type="GO" id="GO:0009289">
    <property type="term" value="C:pilus"/>
    <property type="evidence" value="ECO:0007669"/>
    <property type="project" value="InterPro"/>
</dbReference>
<dbReference type="Gene3D" id="2.60.40.1090">
    <property type="entry name" value="Fimbrial-type adhesion domain"/>
    <property type="match status" value="1"/>
</dbReference>
<dbReference type="InterPro" id="IPR008966">
    <property type="entry name" value="Adhesion_dom_sf"/>
</dbReference>
<name>A0A1B7JR74_9GAMM</name>
<dbReference type="SUPFAM" id="SSF49401">
    <property type="entry name" value="Bacterial adhesins"/>
    <property type="match status" value="1"/>
</dbReference>
<dbReference type="PATRIC" id="fig|1354272.4.peg.2598"/>
<dbReference type="Pfam" id="PF00419">
    <property type="entry name" value="Fimbrial"/>
    <property type="match status" value="1"/>
</dbReference>
<dbReference type="GO" id="GO:0007155">
    <property type="term" value="P:cell adhesion"/>
    <property type="evidence" value="ECO:0007669"/>
    <property type="project" value="InterPro"/>
</dbReference>
<organism evidence="2 3">
    <name type="scientific">Providencia heimbachae ATCC 35613</name>
    <dbReference type="NCBI Taxonomy" id="1354272"/>
    <lineage>
        <taxon>Bacteria</taxon>
        <taxon>Pseudomonadati</taxon>
        <taxon>Pseudomonadota</taxon>
        <taxon>Gammaproteobacteria</taxon>
        <taxon>Enterobacterales</taxon>
        <taxon>Morganellaceae</taxon>
        <taxon>Providencia</taxon>
    </lineage>
</organism>
<dbReference type="AlphaFoldDB" id="A0A1B7JR74"/>
<dbReference type="Proteomes" id="UP000078224">
    <property type="component" value="Unassembled WGS sequence"/>
</dbReference>
<gene>
    <name evidence="2" type="ORF">M998_2552</name>
</gene>